<dbReference type="Proteomes" id="UP000007392">
    <property type="component" value="Chromosome"/>
</dbReference>
<proteinExistence type="predicted"/>
<evidence type="ECO:0000256" key="1">
    <source>
        <dbReference type="SAM" id="MobiDB-lite"/>
    </source>
</evidence>
<feature type="compositionally biased region" description="Polar residues" evidence="1">
    <location>
        <begin position="57"/>
        <end position="68"/>
    </location>
</feature>
<dbReference type="AlphaFoldDB" id="I0BIR4"/>
<reference evidence="2 3" key="1">
    <citation type="submission" date="2013-06" db="EMBL/GenBank/DDBJ databases">
        <title>Complete genome sequence of Paenibacillus mucilaginosus K02.</title>
        <authorList>
            <person name="Xiao B."/>
            <person name="Sun L."/>
            <person name="Xiao L."/>
            <person name="Lian B."/>
        </authorList>
    </citation>
    <scope>NUCLEOTIDE SEQUENCE [LARGE SCALE GENOMIC DNA]</scope>
    <source>
        <strain evidence="2 3">K02</strain>
    </source>
</reference>
<protein>
    <submittedName>
        <fullName evidence="2">Uncharacterized protein</fullName>
    </submittedName>
</protein>
<evidence type="ECO:0000313" key="2">
    <source>
        <dbReference type="EMBL" id="AFH62261.1"/>
    </source>
</evidence>
<dbReference type="KEGG" id="pmw:B2K_16295"/>
<feature type="region of interest" description="Disordered" evidence="1">
    <location>
        <begin position="44"/>
        <end position="68"/>
    </location>
</feature>
<evidence type="ECO:0000313" key="3">
    <source>
        <dbReference type="Proteomes" id="UP000007392"/>
    </source>
</evidence>
<accession>I0BIR4</accession>
<dbReference type="RefSeq" id="WP_014650878.1">
    <property type="nucleotide sequence ID" value="NC_017672.3"/>
</dbReference>
<sequence length="68" mass="7699">MVYRVLVEFIDRDQRYYSVGDEYRTKDQDRAGYLIELGFLEAPVAAPNPQAQPEEQSGTTVSDESGQV</sequence>
<feature type="compositionally biased region" description="Low complexity" evidence="1">
    <location>
        <begin position="44"/>
        <end position="56"/>
    </location>
</feature>
<dbReference type="PATRIC" id="fig|997761.3.peg.3215"/>
<dbReference type="HOGENOM" id="CLU_2790012_0_0_9"/>
<name>I0BIR4_9BACL</name>
<gene>
    <name evidence="2" type="ORF">B2K_16295</name>
</gene>
<dbReference type="EMBL" id="CP003422">
    <property type="protein sequence ID" value="AFH62261.1"/>
    <property type="molecule type" value="Genomic_DNA"/>
</dbReference>
<organism evidence="2 3">
    <name type="scientific">Paenibacillus mucilaginosus K02</name>
    <dbReference type="NCBI Taxonomy" id="997761"/>
    <lineage>
        <taxon>Bacteria</taxon>
        <taxon>Bacillati</taxon>
        <taxon>Bacillota</taxon>
        <taxon>Bacilli</taxon>
        <taxon>Bacillales</taxon>
        <taxon>Paenibacillaceae</taxon>
        <taxon>Paenibacillus</taxon>
    </lineage>
</organism>